<dbReference type="Proteomes" id="UP000734854">
    <property type="component" value="Unassembled WGS sequence"/>
</dbReference>
<keyword evidence="2" id="KW-0472">Membrane</keyword>
<dbReference type="EMBL" id="JACMSC010000002">
    <property type="protein sequence ID" value="KAG6532499.1"/>
    <property type="molecule type" value="Genomic_DNA"/>
</dbReference>
<keyword evidence="4" id="KW-1185">Reference proteome</keyword>
<evidence type="ECO:0000313" key="3">
    <source>
        <dbReference type="EMBL" id="KAG6532499.1"/>
    </source>
</evidence>
<accession>A0A8J5LS92</accession>
<gene>
    <name evidence="3" type="ORF">ZIOFF_006345</name>
</gene>
<feature type="compositionally biased region" description="Low complexity" evidence="1">
    <location>
        <begin position="187"/>
        <end position="215"/>
    </location>
</feature>
<name>A0A8J5LS92_ZINOF</name>
<dbReference type="Gene3D" id="1.20.1250.20">
    <property type="entry name" value="MFS general substrate transporter like domains"/>
    <property type="match status" value="1"/>
</dbReference>
<evidence type="ECO:0000256" key="1">
    <source>
        <dbReference type="SAM" id="MobiDB-lite"/>
    </source>
</evidence>
<dbReference type="PANTHER" id="PTHR11654">
    <property type="entry name" value="OLIGOPEPTIDE TRANSPORTER-RELATED"/>
    <property type="match status" value="1"/>
</dbReference>
<feature type="region of interest" description="Disordered" evidence="1">
    <location>
        <begin position="172"/>
        <end position="219"/>
    </location>
</feature>
<reference evidence="3 4" key="1">
    <citation type="submission" date="2020-08" db="EMBL/GenBank/DDBJ databases">
        <title>Plant Genome Project.</title>
        <authorList>
            <person name="Zhang R.-G."/>
        </authorList>
    </citation>
    <scope>NUCLEOTIDE SEQUENCE [LARGE SCALE GENOMIC DNA]</scope>
    <source>
        <tissue evidence="3">Rhizome</tissue>
    </source>
</reference>
<keyword evidence="2" id="KW-1133">Transmembrane helix</keyword>
<evidence type="ECO:0000313" key="4">
    <source>
        <dbReference type="Proteomes" id="UP000734854"/>
    </source>
</evidence>
<sequence length="325" mass="35803">MSVAAEHRRKGRLCELWPMIDWRHCAGLVREEDSKVARQRRTRVGCQHRCPAIGWLVAASAVADARKEEKKILDRSGEDSAIPEDVEGLGHKAKVEKRWRREMSVAAEHRRKGRLCELWPVIGWRHCAGLVREEDSIVARQRRTRVGCQHRCLTIGWLVVASAVADARKEEKKSRTLLPSTPHLAWPSPSNSSPANSSPANSSPAPRSGASANSPHGSSDVVDGAVDYAGRPASRSATGRWISAVFIIWVEIGEWFTYYGVANNLISYLTGPLRESTATATTAVNVWSGVASMLPLLGAFVADSYFGRYWTIVGASLLYMSVSPF</sequence>
<feature type="transmembrane region" description="Helical" evidence="2">
    <location>
        <begin position="241"/>
        <end position="262"/>
    </location>
</feature>
<dbReference type="AlphaFoldDB" id="A0A8J5LS92"/>
<proteinExistence type="predicted"/>
<organism evidence="3 4">
    <name type="scientific">Zingiber officinale</name>
    <name type="common">Ginger</name>
    <name type="synonym">Amomum zingiber</name>
    <dbReference type="NCBI Taxonomy" id="94328"/>
    <lineage>
        <taxon>Eukaryota</taxon>
        <taxon>Viridiplantae</taxon>
        <taxon>Streptophyta</taxon>
        <taxon>Embryophyta</taxon>
        <taxon>Tracheophyta</taxon>
        <taxon>Spermatophyta</taxon>
        <taxon>Magnoliopsida</taxon>
        <taxon>Liliopsida</taxon>
        <taxon>Zingiberales</taxon>
        <taxon>Zingiberaceae</taxon>
        <taxon>Zingiber</taxon>
    </lineage>
</organism>
<keyword evidence="2" id="KW-0812">Transmembrane</keyword>
<evidence type="ECO:0000256" key="2">
    <source>
        <dbReference type="SAM" id="Phobius"/>
    </source>
</evidence>
<protein>
    <submittedName>
        <fullName evidence="3">Uncharacterized protein</fullName>
    </submittedName>
</protein>
<comment type="caution">
    <text evidence="3">The sequence shown here is derived from an EMBL/GenBank/DDBJ whole genome shotgun (WGS) entry which is preliminary data.</text>
</comment>
<dbReference type="InterPro" id="IPR036259">
    <property type="entry name" value="MFS_trans_sf"/>
</dbReference>
<feature type="transmembrane region" description="Helical" evidence="2">
    <location>
        <begin position="282"/>
        <end position="302"/>
    </location>
</feature>